<evidence type="ECO:0000313" key="1">
    <source>
        <dbReference type="EMBL" id="KAL1139118.1"/>
    </source>
</evidence>
<dbReference type="Proteomes" id="UP001558652">
    <property type="component" value="Unassembled WGS sequence"/>
</dbReference>
<dbReference type="PANTHER" id="PTHR16311:SF3">
    <property type="entry name" value="THROMBOSPONDIN TYPE-1 DOMAIN-CONTAINING PROTEIN 1"/>
    <property type="match status" value="1"/>
</dbReference>
<protein>
    <submittedName>
        <fullName evidence="1">Uncharacterized protein</fullName>
    </submittedName>
</protein>
<evidence type="ECO:0000313" key="2">
    <source>
        <dbReference type="Proteomes" id="UP001558652"/>
    </source>
</evidence>
<keyword evidence="2" id="KW-1185">Reference proteome</keyword>
<dbReference type="InterPro" id="IPR038877">
    <property type="entry name" value="THSD1"/>
</dbReference>
<organism evidence="1 2">
    <name type="scientific">Ranatra chinensis</name>
    <dbReference type="NCBI Taxonomy" id="642074"/>
    <lineage>
        <taxon>Eukaryota</taxon>
        <taxon>Metazoa</taxon>
        <taxon>Ecdysozoa</taxon>
        <taxon>Arthropoda</taxon>
        <taxon>Hexapoda</taxon>
        <taxon>Insecta</taxon>
        <taxon>Pterygota</taxon>
        <taxon>Neoptera</taxon>
        <taxon>Paraneoptera</taxon>
        <taxon>Hemiptera</taxon>
        <taxon>Heteroptera</taxon>
        <taxon>Panheteroptera</taxon>
        <taxon>Nepomorpha</taxon>
        <taxon>Nepidae</taxon>
        <taxon>Ranatrinae</taxon>
        <taxon>Ranatra</taxon>
    </lineage>
</organism>
<dbReference type="PANTHER" id="PTHR16311">
    <property type="entry name" value="THROMBOSPONDIN TYPE I DOMAIN-CONTAINING 1"/>
    <property type="match status" value="1"/>
</dbReference>
<gene>
    <name evidence="1" type="ORF">AAG570_009178</name>
</gene>
<accession>A0ABD0ZE83</accession>
<proteinExistence type="predicted"/>
<comment type="caution">
    <text evidence="1">The sequence shown here is derived from an EMBL/GenBank/DDBJ whole genome shotgun (WGS) entry which is preliminary data.</text>
</comment>
<dbReference type="EMBL" id="JBFDAA010000003">
    <property type="protein sequence ID" value="KAL1139118.1"/>
    <property type="molecule type" value="Genomic_DNA"/>
</dbReference>
<dbReference type="AlphaFoldDB" id="A0ABD0ZE83"/>
<sequence>MPVPTPRRNATQVKIRFPCGVVAKGGRYGSIVELDVRWPAASVSLLPSQVQTYPEEVVTASLAFRTTFCQPAIGSVEPETWLDLLYCGHSPVGCTRPNATHKQLLYSEQIRGYPQLRNINLRCDLFGLAGHYALALRPSMQDPGEPIAATLDQHSLKVHYT</sequence>
<name>A0ABD0ZE83_9HEMI</name>
<reference evidence="1 2" key="1">
    <citation type="submission" date="2024-07" db="EMBL/GenBank/DDBJ databases">
        <title>Chromosome-level genome assembly of the water stick insect Ranatra chinensis (Heteroptera: Nepidae).</title>
        <authorList>
            <person name="Liu X."/>
        </authorList>
    </citation>
    <scope>NUCLEOTIDE SEQUENCE [LARGE SCALE GENOMIC DNA]</scope>
    <source>
        <strain evidence="1">Cailab_2021Rc</strain>
        <tissue evidence="1">Muscle</tissue>
    </source>
</reference>